<evidence type="ECO:0000256" key="11">
    <source>
        <dbReference type="PROSITE-ProRule" id="PRU10141"/>
    </source>
</evidence>
<dbReference type="Gene3D" id="3.30.200.20">
    <property type="entry name" value="Phosphorylase Kinase, domain 1"/>
    <property type="match status" value="1"/>
</dbReference>
<feature type="domain" description="Protein kinase" evidence="14">
    <location>
        <begin position="335"/>
        <end position="607"/>
    </location>
</feature>
<accession>A0A4D6MK86</accession>
<dbReference type="GO" id="GO:0005524">
    <property type="term" value="F:ATP binding"/>
    <property type="evidence" value="ECO:0007669"/>
    <property type="project" value="UniProtKB-UniRule"/>
</dbReference>
<sequence length="643" mass="71976">MAHKRPYHCLVMLFVLGICFEASLGDTDAQILMRFKGSLWNGQALNNWGSESSLCSWTGLLCRENQTFYGLRLEHMELGGKIDIETLVELPNLVSFSVINNTFEGPMPEFKKLVRLRALFLSNNKFSGDIPDDAFEGMRRLKRVFLAQNGFTGPIPKSLANLPRLWDLDLRGNGFGGNIPEFQQQDFRVFNLSYNQLEGQIPESLSNKYPSSFAGNEGLCGKPLSSCNGNESRSLKPNLASPHSKGKKHGVLIIAIIVVTVVAFSSVVALLFIHKHRRKRSKPGILPKRGTSHKSVGFKESQYSVDLTGDLKGGDGELNFVREDKGGFDLQELLRASAVVLGSGSFGSTYKAMILSGPTVVVKRFRHMNNVGKQEFSEYMQRLGTLTHPNLLPLAAFYSRKEDKFLVYDFAENGSLASHLHGRDGFVLNWSTRLKIIKGVARGLAYLYENFPGKTLPHGHLKSSNVVLDNSFEPQLTEYGLVEVMNKSHAQKFMAAYKAPEMNEFGRPNVKSDVWCLGILILEVLTGKFPANYLRHGKGGNNSDLATWVDSVVREEWTGEVFDKDMLGTKNGEGEMLKLLRIGMFCCKWNVENRWDWNEALAKIEEVKEKDGEDDYSCYYVSEGDLNSKTMTEDDFSFSVTNG</sequence>
<dbReference type="Pfam" id="PF08263">
    <property type="entry name" value="LRRNT_2"/>
    <property type="match status" value="1"/>
</dbReference>
<evidence type="ECO:0000256" key="1">
    <source>
        <dbReference type="ARBA" id="ARBA00004167"/>
    </source>
</evidence>
<evidence type="ECO:0000256" key="7">
    <source>
        <dbReference type="ARBA" id="ARBA00022989"/>
    </source>
</evidence>
<evidence type="ECO:0000313" key="16">
    <source>
        <dbReference type="Proteomes" id="UP000501690"/>
    </source>
</evidence>
<dbReference type="GO" id="GO:0016020">
    <property type="term" value="C:membrane"/>
    <property type="evidence" value="ECO:0007669"/>
    <property type="project" value="UniProtKB-SubCell"/>
</dbReference>
<dbReference type="Gene3D" id="1.10.510.10">
    <property type="entry name" value="Transferase(Phosphotransferase) domain 1"/>
    <property type="match status" value="1"/>
</dbReference>
<dbReference type="GO" id="GO:0004672">
    <property type="term" value="F:protein kinase activity"/>
    <property type="evidence" value="ECO:0007669"/>
    <property type="project" value="InterPro"/>
</dbReference>
<organism evidence="15 16">
    <name type="scientific">Vigna unguiculata</name>
    <name type="common">Cowpea</name>
    <dbReference type="NCBI Taxonomy" id="3917"/>
    <lineage>
        <taxon>Eukaryota</taxon>
        <taxon>Viridiplantae</taxon>
        <taxon>Streptophyta</taxon>
        <taxon>Embryophyta</taxon>
        <taxon>Tracheophyta</taxon>
        <taxon>Spermatophyta</taxon>
        <taxon>Magnoliopsida</taxon>
        <taxon>eudicotyledons</taxon>
        <taxon>Gunneridae</taxon>
        <taxon>Pentapetalae</taxon>
        <taxon>rosids</taxon>
        <taxon>fabids</taxon>
        <taxon>Fabales</taxon>
        <taxon>Fabaceae</taxon>
        <taxon>Papilionoideae</taxon>
        <taxon>50 kb inversion clade</taxon>
        <taxon>NPAAA clade</taxon>
        <taxon>indigoferoid/millettioid clade</taxon>
        <taxon>Phaseoleae</taxon>
        <taxon>Vigna</taxon>
    </lineage>
</organism>
<dbReference type="SUPFAM" id="SSF52058">
    <property type="entry name" value="L domain-like"/>
    <property type="match status" value="1"/>
</dbReference>
<keyword evidence="5 13" id="KW-0732">Signal</keyword>
<gene>
    <name evidence="15" type="ORF">DEO72_LG7g1421</name>
</gene>
<dbReference type="Pfam" id="PF00069">
    <property type="entry name" value="Pkinase"/>
    <property type="match status" value="1"/>
</dbReference>
<dbReference type="AlphaFoldDB" id="A0A4D6MK86"/>
<proteinExistence type="predicted"/>
<protein>
    <submittedName>
        <fullName evidence="15">Protein brassinosteroid insensitive 1</fullName>
    </submittedName>
</protein>
<dbReference type="EMBL" id="CP039351">
    <property type="protein sequence ID" value="QCE00135.1"/>
    <property type="molecule type" value="Genomic_DNA"/>
</dbReference>
<keyword evidence="11" id="KW-0067">ATP-binding</keyword>
<dbReference type="Pfam" id="PF13855">
    <property type="entry name" value="LRR_8"/>
    <property type="match status" value="1"/>
</dbReference>
<keyword evidence="7 12" id="KW-1133">Transmembrane helix</keyword>
<keyword evidence="10" id="KW-0325">Glycoprotein</keyword>
<comment type="subcellular location">
    <subcellularLocation>
        <location evidence="1">Membrane</location>
        <topology evidence="1">Single-pass membrane protein</topology>
    </subcellularLocation>
</comment>
<evidence type="ECO:0000256" key="9">
    <source>
        <dbReference type="ARBA" id="ARBA00023170"/>
    </source>
</evidence>
<keyword evidence="4 12" id="KW-0812">Transmembrane</keyword>
<feature type="transmembrane region" description="Helical" evidence="12">
    <location>
        <begin position="251"/>
        <end position="273"/>
    </location>
</feature>
<evidence type="ECO:0000256" key="5">
    <source>
        <dbReference type="ARBA" id="ARBA00022729"/>
    </source>
</evidence>
<dbReference type="InterPro" id="IPR000719">
    <property type="entry name" value="Prot_kinase_dom"/>
</dbReference>
<keyword evidence="11" id="KW-0547">Nucleotide-binding</keyword>
<dbReference type="Gramene" id="Vigun08g085200.1.v1.2">
    <property type="protein sequence ID" value="Vigun08g085200.1.v1.2"/>
    <property type="gene ID" value="Vigun08g085200.v1.2"/>
</dbReference>
<keyword evidence="6" id="KW-0677">Repeat</keyword>
<evidence type="ECO:0000256" key="6">
    <source>
        <dbReference type="ARBA" id="ARBA00022737"/>
    </source>
</evidence>
<dbReference type="FunFam" id="1.10.510.10:FF:000480">
    <property type="entry name" value="Pollen receptor-like kinase 1"/>
    <property type="match status" value="1"/>
</dbReference>
<evidence type="ECO:0000256" key="2">
    <source>
        <dbReference type="ARBA" id="ARBA00022553"/>
    </source>
</evidence>
<dbReference type="Pfam" id="PF00560">
    <property type="entry name" value="LRR_1"/>
    <property type="match status" value="1"/>
</dbReference>
<keyword evidence="8 12" id="KW-0472">Membrane</keyword>
<feature type="binding site" evidence="11">
    <location>
        <position position="363"/>
    </location>
    <ligand>
        <name>ATP</name>
        <dbReference type="ChEBI" id="CHEBI:30616"/>
    </ligand>
</feature>
<dbReference type="InterPro" id="IPR017441">
    <property type="entry name" value="Protein_kinase_ATP_BS"/>
</dbReference>
<dbReference type="InterPro" id="IPR001611">
    <property type="entry name" value="Leu-rich_rpt"/>
</dbReference>
<keyword evidence="2" id="KW-0597">Phosphoprotein</keyword>
<dbReference type="PROSITE" id="PS00107">
    <property type="entry name" value="PROTEIN_KINASE_ATP"/>
    <property type="match status" value="1"/>
</dbReference>
<dbReference type="PANTHER" id="PTHR48007:SF67">
    <property type="entry name" value="POLLEN RECEPTOR-LIKE KINASE 1"/>
    <property type="match status" value="1"/>
</dbReference>
<evidence type="ECO:0000256" key="12">
    <source>
        <dbReference type="SAM" id="Phobius"/>
    </source>
</evidence>
<keyword evidence="16" id="KW-1185">Reference proteome</keyword>
<dbReference type="InterPro" id="IPR013210">
    <property type="entry name" value="LRR_N_plant-typ"/>
</dbReference>
<dbReference type="SUPFAM" id="SSF56112">
    <property type="entry name" value="Protein kinase-like (PK-like)"/>
    <property type="match status" value="1"/>
</dbReference>
<evidence type="ECO:0000256" key="8">
    <source>
        <dbReference type="ARBA" id="ARBA00023136"/>
    </source>
</evidence>
<dbReference type="InterPro" id="IPR046959">
    <property type="entry name" value="PRK1-6/SRF4-like"/>
</dbReference>
<evidence type="ECO:0000256" key="3">
    <source>
        <dbReference type="ARBA" id="ARBA00022614"/>
    </source>
</evidence>
<dbReference type="PANTHER" id="PTHR48007">
    <property type="entry name" value="LEUCINE-RICH REPEAT RECEPTOR-LIKE PROTEIN KINASE PXC1"/>
    <property type="match status" value="1"/>
</dbReference>
<evidence type="ECO:0000259" key="14">
    <source>
        <dbReference type="PROSITE" id="PS50011"/>
    </source>
</evidence>
<reference evidence="15 16" key="1">
    <citation type="submission" date="2019-04" db="EMBL/GenBank/DDBJ databases">
        <title>An improved genome assembly and genetic linkage map for asparagus bean, Vigna unguiculata ssp. sesquipedialis.</title>
        <authorList>
            <person name="Xia Q."/>
            <person name="Zhang R."/>
            <person name="Dong Y."/>
        </authorList>
    </citation>
    <scope>NUCLEOTIDE SEQUENCE [LARGE SCALE GENOMIC DNA]</scope>
    <source>
        <tissue evidence="15">Leaf</tissue>
    </source>
</reference>
<feature type="signal peptide" evidence="13">
    <location>
        <begin position="1"/>
        <end position="25"/>
    </location>
</feature>
<name>A0A4D6MK86_VIGUN</name>
<keyword evidence="9" id="KW-0675">Receptor</keyword>
<keyword evidence="3" id="KW-0433">Leucine-rich repeat</keyword>
<dbReference type="InterPro" id="IPR011009">
    <property type="entry name" value="Kinase-like_dom_sf"/>
</dbReference>
<evidence type="ECO:0000256" key="10">
    <source>
        <dbReference type="ARBA" id="ARBA00023180"/>
    </source>
</evidence>
<dbReference type="FunFam" id="3.80.10.10:FF:000041">
    <property type="entry name" value="LRR receptor-like serine/threonine-protein kinase ERECTA"/>
    <property type="match status" value="1"/>
</dbReference>
<dbReference type="PROSITE" id="PS50011">
    <property type="entry name" value="PROTEIN_KINASE_DOM"/>
    <property type="match status" value="1"/>
</dbReference>
<feature type="chain" id="PRO_5020029397" evidence="13">
    <location>
        <begin position="26"/>
        <end position="643"/>
    </location>
</feature>
<dbReference type="Proteomes" id="UP000501690">
    <property type="component" value="Linkage Group LG7"/>
</dbReference>
<dbReference type="InterPro" id="IPR032675">
    <property type="entry name" value="LRR_dom_sf"/>
</dbReference>
<dbReference type="Gene3D" id="3.80.10.10">
    <property type="entry name" value="Ribonuclease Inhibitor"/>
    <property type="match status" value="2"/>
</dbReference>
<evidence type="ECO:0000256" key="4">
    <source>
        <dbReference type="ARBA" id="ARBA00022692"/>
    </source>
</evidence>
<dbReference type="OrthoDB" id="418615at2759"/>
<evidence type="ECO:0000313" key="15">
    <source>
        <dbReference type="EMBL" id="QCE00135.1"/>
    </source>
</evidence>
<evidence type="ECO:0000256" key="13">
    <source>
        <dbReference type="SAM" id="SignalP"/>
    </source>
</evidence>